<name>A0A5J9VD99_9POAL</name>
<evidence type="ECO:0000256" key="1">
    <source>
        <dbReference type="SAM" id="MobiDB-lite"/>
    </source>
</evidence>
<dbReference type="Gramene" id="TVU33956">
    <property type="protein sequence ID" value="TVU33956"/>
    <property type="gene ID" value="EJB05_15773"/>
</dbReference>
<sequence>MGRKRRGGEGHSTAGRAANQAVSLREESSGRTHVDEVSLLKVKHLQRLAAWAGAEAGVGPVGALLGRRLAASAETAGVPLGAATFLCQRCETILKPGFNCTVRIRSKRNKTKRRKKSNCCQNSVAYACHFCGDQNLILGSGKGVVKNLLSSREQATMDSTRRSFRGNKSNTRIQKMKEVPEHSQAAILQVDPSSRLIQSTSETVVEMESLKLNLPTYYKMEGAILSSVQPSHSGVSTCKEGSIHKLILQNANDEHMHETEPEFSRNSSKKIEICETSATPESEFMVGSKFVTPQKIRLMDSAHPFNTRSMGDKRGEASSSVTGKSVRSSSKSVPDDSRKNSNPVTSDAAQVSSSRKRARKGWTTLKQIAEKDELERKEKMGNFVIPFFMQ</sequence>
<reference evidence="2 3" key="1">
    <citation type="journal article" date="2019" name="Sci. Rep.">
        <title>A high-quality genome of Eragrostis curvula grass provides insights into Poaceae evolution and supports new strategies to enhance forage quality.</title>
        <authorList>
            <person name="Carballo J."/>
            <person name="Santos B.A.C.M."/>
            <person name="Zappacosta D."/>
            <person name="Garbus I."/>
            <person name="Selva J.P."/>
            <person name="Gallo C.A."/>
            <person name="Diaz A."/>
            <person name="Albertini E."/>
            <person name="Caccamo M."/>
            <person name="Echenique V."/>
        </authorList>
    </citation>
    <scope>NUCLEOTIDE SEQUENCE [LARGE SCALE GENOMIC DNA]</scope>
    <source>
        <strain evidence="3">cv. Victoria</strain>
        <tissue evidence="2">Leaf</tissue>
    </source>
</reference>
<dbReference type="Pfam" id="PF04032">
    <property type="entry name" value="Rpr2"/>
    <property type="match status" value="1"/>
</dbReference>
<protein>
    <submittedName>
        <fullName evidence="2">Uncharacterized protein</fullName>
    </submittedName>
</protein>
<proteinExistence type="predicted"/>
<dbReference type="PANTHER" id="PTHR36072">
    <property type="entry name" value="OS01G0541600 PROTEIN"/>
    <property type="match status" value="1"/>
</dbReference>
<dbReference type="EMBL" id="RWGY01000009">
    <property type="protein sequence ID" value="TVU33956.1"/>
    <property type="molecule type" value="Genomic_DNA"/>
</dbReference>
<dbReference type="InterPro" id="IPR007175">
    <property type="entry name" value="Rpr2/Snm1/Rpp21"/>
</dbReference>
<evidence type="ECO:0000313" key="3">
    <source>
        <dbReference type="Proteomes" id="UP000324897"/>
    </source>
</evidence>
<accession>A0A5J9VD99</accession>
<evidence type="ECO:0000313" key="2">
    <source>
        <dbReference type="EMBL" id="TVU33956.1"/>
    </source>
</evidence>
<gene>
    <name evidence="2" type="ORF">EJB05_15773</name>
</gene>
<dbReference type="AlphaFoldDB" id="A0A5J9VD99"/>
<feature type="compositionally biased region" description="Polar residues" evidence="1">
    <location>
        <begin position="340"/>
        <end position="353"/>
    </location>
</feature>
<feature type="region of interest" description="Disordered" evidence="1">
    <location>
        <begin position="304"/>
        <end position="363"/>
    </location>
</feature>
<feature type="region of interest" description="Disordered" evidence="1">
    <location>
        <begin position="1"/>
        <end position="29"/>
    </location>
</feature>
<dbReference type="GO" id="GO:0006396">
    <property type="term" value="P:RNA processing"/>
    <property type="evidence" value="ECO:0007669"/>
    <property type="project" value="InterPro"/>
</dbReference>
<dbReference type="PANTHER" id="PTHR36072:SF2">
    <property type="entry name" value="OS01G0531000 PROTEIN"/>
    <property type="match status" value="1"/>
</dbReference>
<dbReference type="Proteomes" id="UP000324897">
    <property type="component" value="Unassembled WGS sequence"/>
</dbReference>
<dbReference type="Gene3D" id="6.20.50.20">
    <property type="match status" value="1"/>
</dbReference>
<organism evidence="2 3">
    <name type="scientific">Eragrostis curvula</name>
    <name type="common">weeping love grass</name>
    <dbReference type="NCBI Taxonomy" id="38414"/>
    <lineage>
        <taxon>Eukaryota</taxon>
        <taxon>Viridiplantae</taxon>
        <taxon>Streptophyta</taxon>
        <taxon>Embryophyta</taxon>
        <taxon>Tracheophyta</taxon>
        <taxon>Spermatophyta</taxon>
        <taxon>Magnoliopsida</taxon>
        <taxon>Liliopsida</taxon>
        <taxon>Poales</taxon>
        <taxon>Poaceae</taxon>
        <taxon>PACMAD clade</taxon>
        <taxon>Chloridoideae</taxon>
        <taxon>Eragrostideae</taxon>
        <taxon>Eragrostidinae</taxon>
        <taxon>Eragrostis</taxon>
    </lineage>
</organism>
<feature type="compositionally biased region" description="Low complexity" evidence="1">
    <location>
        <begin position="318"/>
        <end position="332"/>
    </location>
</feature>
<dbReference type="OrthoDB" id="655446at2759"/>
<comment type="caution">
    <text evidence="2">The sequence shown here is derived from an EMBL/GenBank/DDBJ whole genome shotgun (WGS) entry which is preliminary data.</text>
</comment>
<keyword evidence="3" id="KW-1185">Reference proteome</keyword>